<dbReference type="HOGENOM" id="CLU_161794_0_0_2"/>
<comment type="similarity">
    <text evidence="3">Belongs to the gas vesicle GvpA family.</text>
</comment>
<dbReference type="PANTHER" id="PTHR35344">
    <property type="entry name" value="GAS VESICLE STRUCTURAL PROTEIN 2-RELATED"/>
    <property type="match status" value="1"/>
</dbReference>
<feature type="compositionally biased region" description="Basic and acidic residues" evidence="4">
    <location>
        <begin position="86"/>
        <end position="111"/>
    </location>
</feature>
<feature type="region of interest" description="Disordered" evidence="4">
    <location>
        <begin position="73"/>
        <end position="125"/>
    </location>
</feature>
<protein>
    <submittedName>
        <fullName evidence="5">Gas vesicle protein</fullName>
    </submittedName>
</protein>
<dbReference type="eggNOG" id="arCOG03094">
    <property type="taxonomic scope" value="Archaea"/>
</dbReference>
<dbReference type="GO" id="GO:0012506">
    <property type="term" value="C:vesicle membrane"/>
    <property type="evidence" value="ECO:0007669"/>
    <property type="project" value="InterPro"/>
</dbReference>
<gene>
    <name evidence="5" type="ordered locus">Halru_1920</name>
</gene>
<comment type="subcellular location">
    <subcellularLocation>
        <location evidence="2">Gas vesicle</location>
    </subcellularLocation>
</comment>
<keyword evidence="6" id="KW-1185">Reference proteome</keyword>
<dbReference type="GO" id="GO:0005198">
    <property type="term" value="F:structural molecule activity"/>
    <property type="evidence" value="ECO:0007669"/>
    <property type="project" value="InterPro"/>
</dbReference>
<dbReference type="GeneID" id="71811671"/>
<dbReference type="EMBL" id="CP003050">
    <property type="protein sequence ID" value="AGB16518.1"/>
    <property type="molecule type" value="Genomic_DNA"/>
</dbReference>
<evidence type="ECO:0000256" key="3">
    <source>
        <dbReference type="ARBA" id="ARBA00035646"/>
    </source>
</evidence>
<dbReference type="InterPro" id="IPR000638">
    <property type="entry name" value="Gas-vesicle_GvpA-like"/>
</dbReference>
<dbReference type="STRING" id="797302.Halru_1920"/>
<dbReference type="InterPro" id="IPR018493">
    <property type="entry name" value="GvpA-like_CS"/>
</dbReference>
<dbReference type="KEGG" id="hru:Halru_1920"/>
<dbReference type="AlphaFoldDB" id="L0ICG7"/>
<dbReference type="PANTHER" id="PTHR35344:SF4">
    <property type="entry name" value="GAS VESICLE PROTEIN A1"/>
    <property type="match status" value="1"/>
</dbReference>
<evidence type="ECO:0000313" key="6">
    <source>
        <dbReference type="Proteomes" id="UP000010846"/>
    </source>
</evidence>
<sequence>MEPTTDEALVDLVDVLLRDGAVLRADVIVTVADVPLIGISLSAAIAGMETMNEYGMFTEWDGSMRANAIARRQYAEDGRPRHRAIPSRERVRPSGGDKPDVETGDRPKVDTGIETGGDSTRGETK</sequence>
<evidence type="ECO:0000313" key="5">
    <source>
        <dbReference type="EMBL" id="AGB16518.1"/>
    </source>
</evidence>
<reference evidence="5" key="1">
    <citation type="submission" date="2011-09" db="EMBL/GenBank/DDBJ databases">
        <title>Complete sequence of Halovivax ruber XH-70.</title>
        <authorList>
            <consortium name="US DOE Joint Genome Institute"/>
            <person name="Lucas S."/>
            <person name="Han J."/>
            <person name="Lapidus A."/>
            <person name="Cheng J.-F."/>
            <person name="Goodwin L."/>
            <person name="Pitluck S."/>
            <person name="Peters L."/>
            <person name="Mikhailova N."/>
            <person name="Davenport K."/>
            <person name="Detter J.C."/>
            <person name="Han C."/>
            <person name="Tapia R."/>
            <person name="Land M."/>
            <person name="Hauser L."/>
            <person name="Kyrpides N."/>
            <person name="Ivanova N."/>
            <person name="Pagani I."/>
            <person name="Sproer C."/>
            <person name="Anderson I."/>
            <person name="Woyke T."/>
        </authorList>
    </citation>
    <scope>NUCLEOTIDE SEQUENCE</scope>
    <source>
        <strain evidence="5">XH-70</strain>
    </source>
</reference>
<dbReference type="RefSeq" id="WP_015301140.1">
    <property type="nucleotide sequence ID" value="NC_019964.1"/>
</dbReference>
<dbReference type="PROSITE" id="PS00234">
    <property type="entry name" value="GAS_VESICLE_A_1"/>
    <property type="match status" value="1"/>
</dbReference>
<dbReference type="InterPro" id="IPR050530">
    <property type="entry name" value="GvpA"/>
</dbReference>
<evidence type="ECO:0000256" key="2">
    <source>
        <dbReference type="ARBA" id="ARBA00035108"/>
    </source>
</evidence>
<dbReference type="Pfam" id="PF00741">
    <property type="entry name" value="Gas_vesicle"/>
    <property type="match status" value="1"/>
</dbReference>
<organism evidence="5 6">
    <name type="scientific">Halovivax ruber (strain DSM 18193 / JCM 13892 / XH-70)</name>
    <dbReference type="NCBI Taxonomy" id="797302"/>
    <lineage>
        <taxon>Archaea</taxon>
        <taxon>Methanobacteriati</taxon>
        <taxon>Methanobacteriota</taxon>
        <taxon>Stenosarchaea group</taxon>
        <taxon>Halobacteria</taxon>
        <taxon>Halobacteriales</taxon>
        <taxon>Natrialbaceae</taxon>
        <taxon>Halovivax</taxon>
    </lineage>
</organism>
<dbReference type="GO" id="GO:0031411">
    <property type="term" value="C:gas vesicle"/>
    <property type="evidence" value="ECO:0007669"/>
    <property type="project" value="UniProtKB-SubCell"/>
</dbReference>
<dbReference type="Proteomes" id="UP000010846">
    <property type="component" value="Chromosome"/>
</dbReference>
<evidence type="ECO:0000256" key="1">
    <source>
        <dbReference type="ARBA" id="ARBA00022987"/>
    </source>
</evidence>
<proteinExistence type="inferred from homology"/>
<dbReference type="NCBIfam" id="NF046091">
    <property type="entry name" value="halo_gas_GvpM"/>
    <property type="match status" value="1"/>
</dbReference>
<name>L0ICG7_HALRX</name>
<evidence type="ECO:0000256" key="4">
    <source>
        <dbReference type="SAM" id="MobiDB-lite"/>
    </source>
</evidence>
<keyword evidence="1" id="KW-0304">Gas vesicle</keyword>
<accession>L0ICG7</accession>